<dbReference type="AlphaFoldDB" id="A0A1I5XVK8"/>
<name>A0A1I5XVK8_9RHOB</name>
<keyword evidence="3" id="KW-1185">Reference proteome</keyword>
<gene>
    <name evidence="2" type="ORF">SAMN05421853_104151</name>
</gene>
<evidence type="ECO:0000313" key="2">
    <source>
        <dbReference type="EMBL" id="SFQ35900.1"/>
    </source>
</evidence>
<sequence length="59" mass="6022">MKAMILGFVAIAVVSVGAWFGLNTYGFSAADRTASNSAVRLGDAGPRNSGSPTETEATE</sequence>
<feature type="region of interest" description="Disordered" evidence="1">
    <location>
        <begin position="38"/>
        <end position="59"/>
    </location>
</feature>
<dbReference type="Proteomes" id="UP000243106">
    <property type="component" value="Unassembled WGS sequence"/>
</dbReference>
<evidence type="ECO:0000313" key="3">
    <source>
        <dbReference type="Proteomes" id="UP000243106"/>
    </source>
</evidence>
<dbReference type="STRING" id="93684.SAMN05421853_104151"/>
<organism evidence="2 3">
    <name type="scientific">Roseivivax halotolerans</name>
    <dbReference type="NCBI Taxonomy" id="93684"/>
    <lineage>
        <taxon>Bacteria</taxon>
        <taxon>Pseudomonadati</taxon>
        <taxon>Pseudomonadota</taxon>
        <taxon>Alphaproteobacteria</taxon>
        <taxon>Rhodobacterales</taxon>
        <taxon>Roseobacteraceae</taxon>
        <taxon>Roseivivax</taxon>
    </lineage>
</organism>
<evidence type="ECO:0000256" key="1">
    <source>
        <dbReference type="SAM" id="MobiDB-lite"/>
    </source>
</evidence>
<feature type="compositionally biased region" description="Polar residues" evidence="1">
    <location>
        <begin position="48"/>
        <end position="59"/>
    </location>
</feature>
<reference evidence="3" key="1">
    <citation type="submission" date="2016-10" db="EMBL/GenBank/DDBJ databases">
        <authorList>
            <person name="Varghese N."/>
            <person name="Submissions S."/>
        </authorList>
    </citation>
    <scope>NUCLEOTIDE SEQUENCE [LARGE SCALE GENOMIC DNA]</scope>
    <source>
        <strain evidence="3">JCM 10271</strain>
    </source>
</reference>
<protein>
    <submittedName>
        <fullName evidence="2">Uncharacterized protein</fullName>
    </submittedName>
</protein>
<dbReference type="RefSeq" id="WP_093010273.1">
    <property type="nucleotide sequence ID" value="NZ_FOXV01000004.1"/>
</dbReference>
<proteinExistence type="predicted"/>
<accession>A0A1I5XVK8</accession>
<dbReference type="EMBL" id="FOXV01000004">
    <property type="protein sequence ID" value="SFQ35900.1"/>
    <property type="molecule type" value="Genomic_DNA"/>
</dbReference>